<sequence>MSSKVVHFSLPETTSPKDTAQKAWRSPPLKPRTQPPTPVSVYGLYLTEDCISRIGRTVLPSNFTKKLALKCPDYAFYHVGLSYSNAHCQDTFPDIPLYWRSTVIVHTATRARPVVVLGHRSTAKDRKIYVSDDQMKRVREYLDLGDQEPAWYDVILDKDIMKKPWNREEHALEDSGDDYEDEDGPSEDDGMNAGAHDGVTGSHRYQSFEQQQQMRECAAPLTPAPSRTSSARPR</sequence>
<evidence type="ECO:0000313" key="3">
    <source>
        <dbReference type="Proteomes" id="UP001556367"/>
    </source>
</evidence>
<comment type="caution">
    <text evidence="2">The sequence shown here is derived from an EMBL/GenBank/DDBJ whole genome shotgun (WGS) entry which is preliminary data.</text>
</comment>
<feature type="region of interest" description="Disordered" evidence="1">
    <location>
        <begin position="1"/>
        <end position="35"/>
    </location>
</feature>
<accession>A0ABR3JWP2</accession>
<evidence type="ECO:0000256" key="1">
    <source>
        <dbReference type="SAM" id="MobiDB-lite"/>
    </source>
</evidence>
<dbReference type="EMBL" id="JASNQZ010000002">
    <property type="protein sequence ID" value="KAL0960349.1"/>
    <property type="molecule type" value="Genomic_DNA"/>
</dbReference>
<feature type="region of interest" description="Disordered" evidence="1">
    <location>
        <begin position="168"/>
        <end position="234"/>
    </location>
</feature>
<feature type="compositionally biased region" description="Polar residues" evidence="1">
    <location>
        <begin position="225"/>
        <end position="234"/>
    </location>
</feature>
<feature type="compositionally biased region" description="Acidic residues" evidence="1">
    <location>
        <begin position="174"/>
        <end position="190"/>
    </location>
</feature>
<reference evidence="3" key="1">
    <citation type="submission" date="2024-06" db="EMBL/GenBank/DDBJ databases">
        <title>Multi-omics analyses provide insights into the biosynthesis of the anticancer antibiotic pleurotin in Hohenbuehelia grisea.</title>
        <authorList>
            <person name="Weaver J.A."/>
            <person name="Alberti F."/>
        </authorList>
    </citation>
    <scope>NUCLEOTIDE SEQUENCE [LARGE SCALE GENOMIC DNA]</scope>
    <source>
        <strain evidence="3">T-177</strain>
    </source>
</reference>
<protein>
    <submittedName>
        <fullName evidence="2">Uncharacterized protein</fullName>
    </submittedName>
</protein>
<dbReference type="Proteomes" id="UP001556367">
    <property type="component" value="Unassembled WGS sequence"/>
</dbReference>
<proteinExistence type="predicted"/>
<evidence type="ECO:0000313" key="2">
    <source>
        <dbReference type="EMBL" id="KAL0960349.1"/>
    </source>
</evidence>
<feature type="compositionally biased region" description="Polar residues" evidence="1">
    <location>
        <begin position="203"/>
        <end position="214"/>
    </location>
</feature>
<name>A0ABR3JWP2_9AGAR</name>
<keyword evidence="3" id="KW-1185">Reference proteome</keyword>
<gene>
    <name evidence="2" type="ORF">HGRIS_011973</name>
</gene>
<organism evidence="2 3">
    <name type="scientific">Hohenbuehelia grisea</name>
    <dbReference type="NCBI Taxonomy" id="104357"/>
    <lineage>
        <taxon>Eukaryota</taxon>
        <taxon>Fungi</taxon>
        <taxon>Dikarya</taxon>
        <taxon>Basidiomycota</taxon>
        <taxon>Agaricomycotina</taxon>
        <taxon>Agaricomycetes</taxon>
        <taxon>Agaricomycetidae</taxon>
        <taxon>Agaricales</taxon>
        <taxon>Pleurotineae</taxon>
        <taxon>Pleurotaceae</taxon>
        <taxon>Hohenbuehelia</taxon>
    </lineage>
</organism>